<keyword evidence="1" id="KW-0812">Transmembrane</keyword>
<dbReference type="EMBL" id="JAFJMO010000003">
    <property type="protein sequence ID" value="KAJ8281602.1"/>
    <property type="molecule type" value="Genomic_DNA"/>
</dbReference>
<proteinExistence type="predicted"/>
<dbReference type="InterPro" id="IPR036179">
    <property type="entry name" value="Ig-like_dom_sf"/>
</dbReference>
<dbReference type="Proteomes" id="UP001152803">
    <property type="component" value="Unassembled WGS sequence"/>
</dbReference>
<dbReference type="SUPFAM" id="SSF48726">
    <property type="entry name" value="Immunoglobulin"/>
    <property type="match status" value="1"/>
</dbReference>
<reference evidence="2" key="1">
    <citation type="journal article" date="2023" name="Science">
        <title>Genome structures resolve the early diversification of teleost fishes.</title>
        <authorList>
            <person name="Parey E."/>
            <person name="Louis A."/>
            <person name="Montfort J."/>
            <person name="Bouchez O."/>
            <person name="Roques C."/>
            <person name="Iampietro C."/>
            <person name="Lluch J."/>
            <person name="Castinel A."/>
            <person name="Donnadieu C."/>
            <person name="Desvignes T."/>
            <person name="Floi Bucao C."/>
            <person name="Jouanno E."/>
            <person name="Wen M."/>
            <person name="Mejri S."/>
            <person name="Dirks R."/>
            <person name="Jansen H."/>
            <person name="Henkel C."/>
            <person name="Chen W.J."/>
            <person name="Zahm M."/>
            <person name="Cabau C."/>
            <person name="Klopp C."/>
            <person name="Thompson A.W."/>
            <person name="Robinson-Rechavi M."/>
            <person name="Braasch I."/>
            <person name="Lecointre G."/>
            <person name="Bobe J."/>
            <person name="Postlethwait J.H."/>
            <person name="Berthelot C."/>
            <person name="Roest Crollius H."/>
            <person name="Guiguen Y."/>
        </authorList>
    </citation>
    <scope>NUCLEOTIDE SEQUENCE</scope>
    <source>
        <strain evidence="2">Concon-B</strain>
    </source>
</reference>
<accession>A0A9Q1DTN2</accession>
<name>A0A9Q1DTN2_CONCO</name>
<sequence length="324" mass="36421">MPVTTLTFNKNTLCQKLAFNENRTLSLDKLEETDAGPYLLEQFDTAGIAHKTEITIILTCLKGFHEVHGDLGGSVAVFGRNLTGLSMISEARWEKNGLVVAQLNQSRPVYSEKPEGRLRMLPTGECWLDRVHSEDAGNYTLEVSKGDLRLRWTAQLVFRVPRPSVEHRCLLDGTAEFHCLVNPGVRTRWILHGNPLGLGVPENKKMVLHFFSGELLCVLEEYPERRVSVSFTCAAPEVPSTTYILAVFCSLGIVLILSLVGFYIHQQRQRPGQSQSPQLVTMEVQIYELTDTDEFQPRPPSMLGNQDDFYSCITDPLEMSTFTT</sequence>
<keyword evidence="1" id="KW-1133">Transmembrane helix</keyword>
<dbReference type="OrthoDB" id="8954237at2759"/>
<organism evidence="2 3">
    <name type="scientific">Conger conger</name>
    <name type="common">Conger eel</name>
    <name type="synonym">Muraena conger</name>
    <dbReference type="NCBI Taxonomy" id="82655"/>
    <lineage>
        <taxon>Eukaryota</taxon>
        <taxon>Metazoa</taxon>
        <taxon>Chordata</taxon>
        <taxon>Craniata</taxon>
        <taxon>Vertebrata</taxon>
        <taxon>Euteleostomi</taxon>
        <taxon>Actinopterygii</taxon>
        <taxon>Neopterygii</taxon>
        <taxon>Teleostei</taxon>
        <taxon>Anguilliformes</taxon>
        <taxon>Congridae</taxon>
        <taxon>Conger</taxon>
    </lineage>
</organism>
<protein>
    <recommendedName>
        <fullName evidence="4">Ig-like domain-containing protein</fullName>
    </recommendedName>
</protein>
<dbReference type="AlphaFoldDB" id="A0A9Q1DTN2"/>
<dbReference type="InterPro" id="IPR013783">
    <property type="entry name" value="Ig-like_fold"/>
</dbReference>
<keyword evidence="1" id="KW-0472">Membrane</keyword>
<evidence type="ECO:0000313" key="3">
    <source>
        <dbReference type="Proteomes" id="UP001152803"/>
    </source>
</evidence>
<comment type="caution">
    <text evidence="2">The sequence shown here is derived from an EMBL/GenBank/DDBJ whole genome shotgun (WGS) entry which is preliminary data.</text>
</comment>
<evidence type="ECO:0008006" key="4">
    <source>
        <dbReference type="Google" id="ProtNLM"/>
    </source>
</evidence>
<evidence type="ECO:0000313" key="2">
    <source>
        <dbReference type="EMBL" id="KAJ8281602.1"/>
    </source>
</evidence>
<feature type="transmembrane region" description="Helical" evidence="1">
    <location>
        <begin position="243"/>
        <end position="264"/>
    </location>
</feature>
<evidence type="ECO:0000256" key="1">
    <source>
        <dbReference type="SAM" id="Phobius"/>
    </source>
</evidence>
<keyword evidence="3" id="KW-1185">Reference proteome</keyword>
<dbReference type="Gene3D" id="2.60.40.10">
    <property type="entry name" value="Immunoglobulins"/>
    <property type="match status" value="1"/>
</dbReference>
<gene>
    <name evidence="2" type="ORF">COCON_G00041210</name>
</gene>